<dbReference type="OrthoDB" id="581166at2"/>
<proteinExistence type="predicted"/>
<evidence type="ECO:0008006" key="4">
    <source>
        <dbReference type="Google" id="ProtNLM"/>
    </source>
</evidence>
<organism evidence="2 3">
    <name type="scientific">Scytonema hofmannii PCC 7110</name>
    <dbReference type="NCBI Taxonomy" id="128403"/>
    <lineage>
        <taxon>Bacteria</taxon>
        <taxon>Bacillati</taxon>
        <taxon>Cyanobacteriota</taxon>
        <taxon>Cyanophyceae</taxon>
        <taxon>Nostocales</taxon>
        <taxon>Scytonemataceae</taxon>
        <taxon>Scytonema</taxon>
    </lineage>
</organism>
<dbReference type="Proteomes" id="UP000076925">
    <property type="component" value="Unassembled WGS sequence"/>
</dbReference>
<dbReference type="STRING" id="128403.WA1_16095"/>
<accession>A0A139XA57</accession>
<evidence type="ECO:0000256" key="1">
    <source>
        <dbReference type="SAM" id="Phobius"/>
    </source>
</evidence>
<feature type="transmembrane region" description="Helical" evidence="1">
    <location>
        <begin position="21"/>
        <end position="44"/>
    </location>
</feature>
<keyword evidence="1" id="KW-0472">Membrane</keyword>
<evidence type="ECO:0000313" key="2">
    <source>
        <dbReference type="EMBL" id="KYC41571.1"/>
    </source>
</evidence>
<evidence type="ECO:0000313" key="3">
    <source>
        <dbReference type="Proteomes" id="UP000076925"/>
    </source>
</evidence>
<keyword evidence="3" id="KW-1185">Reference proteome</keyword>
<keyword evidence="1" id="KW-0812">Transmembrane</keyword>
<reference evidence="2 3" key="1">
    <citation type="journal article" date="2013" name="Genome Biol. Evol.">
        <title>Genomes of Stigonematalean cyanobacteria (subsection V) and the evolution of oxygenic photosynthesis from prokaryotes to plastids.</title>
        <authorList>
            <person name="Dagan T."/>
            <person name="Roettger M."/>
            <person name="Stucken K."/>
            <person name="Landan G."/>
            <person name="Koch R."/>
            <person name="Major P."/>
            <person name="Gould S.B."/>
            <person name="Goremykin V.V."/>
            <person name="Rippka R."/>
            <person name="Tandeau de Marsac N."/>
            <person name="Gugger M."/>
            <person name="Lockhart P.J."/>
            <person name="Allen J.F."/>
            <person name="Brune I."/>
            <person name="Maus I."/>
            <person name="Puhler A."/>
            <person name="Martin W.F."/>
        </authorList>
    </citation>
    <scope>NUCLEOTIDE SEQUENCE [LARGE SCALE GENOMIC DNA]</scope>
    <source>
        <strain evidence="2 3">PCC 7110</strain>
    </source>
</reference>
<sequence>MAQPSNQKLPIEIVNPIRFRSIILSIIWVVILVIIANFAAKWYLEKYTTNRGEWLIRAKWELLLNLQKPVDWLILGDSSCNQGVVPSVFNKVLNTTSINLCTIGNLTSLNDAWMLETYLKKFKPPQHILVVHVPEVWSRQFQTSLLAKIPLQWGDLQQLEPHLQLSFKQQLRILLEKYLPLYSSNRTLAKMVMFPLDSFKISSNFKLEDDGFMIWNQANPSYVEQQKTEQIELLKNHEFQISSHNRLAIDKFIDLAEKFNFDIYLANSPIYKDLYENEQFQAYFNQVQKTLNAYADRTPRVHHIQKPITFAKEQMENADHVIYDAAKVYTKQLITEIISLQK</sequence>
<protein>
    <recommendedName>
        <fullName evidence="4">SGNH/GDSL hydrolase family protein</fullName>
    </recommendedName>
</protein>
<comment type="caution">
    <text evidence="2">The sequence shown here is derived from an EMBL/GenBank/DDBJ whole genome shotgun (WGS) entry which is preliminary data.</text>
</comment>
<dbReference type="EMBL" id="ANNX02000020">
    <property type="protein sequence ID" value="KYC41571.1"/>
    <property type="molecule type" value="Genomic_DNA"/>
</dbReference>
<name>A0A139XA57_9CYAN</name>
<dbReference type="SUPFAM" id="SSF52266">
    <property type="entry name" value="SGNH hydrolase"/>
    <property type="match status" value="1"/>
</dbReference>
<keyword evidence="1" id="KW-1133">Transmembrane helix</keyword>
<dbReference type="AlphaFoldDB" id="A0A139XA57"/>
<gene>
    <name evidence="2" type="ORF">WA1_16095</name>
</gene>